<comment type="subcellular location">
    <subcellularLocation>
        <location evidence="1">Nucleus</location>
    </subcellularLocation>
</comment>
<dbReference type="PANTHER" id="PTHR31571">
    <property type="entry name" value="ALTERED INHERITANCE OF MITOCHONDRIA PROTEIN 6"/>
    <property type="match status" value="1"/>
</dbReference>
<dbReference type="GeneID" id="36284796"/>
<accession>A0A177AJK2</accession>
<evidence type="ECO:0000256" key="5">
    <source>
        <dbReference type="ARBA" id="ARBA00022990"/>
    </source>
</evidence>
<dbReference type="RefSeq" id="XP_024327234.1">
    <property type="nucleotide sequence ID" value="XM_024465382.1"/>
</dbReference>
<protein>
    <recommendedName>
        <fullName evidence="2">histone acetyltransferase</fullName>
        <ecNumber evidence="2">2.3.1.48</ecNumber>
    </recommendedName>
</protein>
<dbReference type="InterPro" id="IPR016849">
    <property type="entry name" value="Rtt109"/>
</dbReference>
<dbReference type="EMBL" id="KV441388">
    <property type="protein sequence ID" value="OAF61960.1"/>
    <property type="molecule type" value="Genomic_DNA"/>
</dbReference>
<dbReference type="GO" id="GO:0005634">
    <property type="term" value="C:nucleus"/>
    <property type="evidence" value="ECO:0007669"/>
    <property type="project" value="UniProtKB-SubCell"/>
</dbReference>
<dbReference type="GO" id="GO:0032931">
    <property type="term" value="F:histone H3K56 acetyltransferase activity"/>
    <property type="evidence" value="ECO:0007669"/>
    <property type="project" value="TreeGrafter"/>
</dbReference>
<feature type="compositionally biased region" description="Basic and acidic residues" evidence="10">
    <location>
        <begin position="396"/>
        <end position="407"/>
    </location>
</feature>
<comment type="catalytic activity">
    <reaction evidence="9">
        <text>L-lysyl-[histone] + acetyl-CoA = N(6)-acetyl-L-lysyl-[histone] + CoA + H(+)</text>
        <dbReference type="Rhea" id="RHEA:21992"/>
        <dbReference type="Rhea" id="RHEA-COMP:9845"/>
        <dbReference type="Rhea" id="RHEA-COMP:11338"/>
        <dbReference type="ChEBI" id="CHEBI:15378"/>
        <dbReference type="ChEBI" id="CHEBI:29969"/>
        <dbReference type="ChEBI" id="CHEBI:57287"/>
        <dbReference type="ChEBI" id="CHEBI:57288"/>
        <dbReference type="ChEBI" id="CHEBI:61930"/>
        <dbReference type="EC" id="2.3.1.48"/>
    </reaction>
    <physiologicalReaction direction="left-to-right" evidence="9">
        <dbReference type="Rhea" id="RHEA:21993"/>
    </physiologicalReaction>
</comment>
<dbReference type="eggNOG" id="KOG4534">
    <property type="taxonomic scope" value="Eukaryota"/>
</dbReference>
<evidence type="ECO:0000256" key="2">
    <source>
        <dbReference type="ARBA" id="ARBA00013184"/>
    </source>
</evidence>
<dbReference type="AlphaFoldDB" id="A0A177AJK2"/>
<reference evidence="11" key="1">
    <citation type="submission" date="2016-03" db="EMBL/GenBank/DDBJ databases">
        <title>Updated assembly of Pseudogymnoascus destructans, the fungus causing white-nose syndrome of bats.</title>
        <authorList>
            <person name="Palmer J.M."/>
            <person name="Drees K.P."/>
            <person name="Foster J.T."/>
            <person name="Lindner D.L."/>
        </authorList>
    </citation>
    <scope>NUCLEOTIDE SEQUENCE [LARGE SCALE GENOMIC DNA]</scope>
    <source>
        <strain evidence="11">20631-21</strain>
    </source>
</reference>
<organism evidence="11">
    <name type="scientific">Pseudogymnoascus destructans</name>
    <dbReference type="NCBI Taxonomy" id="655981"/>
    <lineage>
        <taxon>Eukaryota</taxon>
        <taxon>Fungi</taxon>
        <taxon>Dikarya</taxon>
        <taxon>Ascomycota</taxon>
        <taxon>Pezizomycotina</taxon>
        <taxon>Leotiomycetes</taxon>
        <taxon>Thelebolales</taxon>
        <taxon>Thelebolaceae</taxon>
        <taxon>Pseudogymnoascus</taxon>
    </lineage>
</organism>
<dbReference type="SMART" id="SM01250">
    <property type="entry name" value="KAT11"/>
    <property type="match status" value="1"/>
</dbReference>
<dbReference type="EC" id="2.3.1.48" evidence="2"/>
<feature type="region of interest" description="Disordered" evidence="10">
    <location>
        <begin position="340"/>
        <end position="407"/>
    </location>
</feature>
<evidence type="ECO:0000256" key="3">
    <source>
        <dbReference type="ARBA" id="ARBA00022679"/>
    </source>
</evidence>
<dbReference type="VEuPathDB" id="FungiDB:GMDG_08165"/>
<dbReference type="GO" id="GO:0006974">
    <property type="term" value="P:DNA damage response"/>
    <property type="evidence" value="ECO:0007669"/>
    <property type="project" value="UniProtKB-KW"/>
</dbReference>
<keyword evidence="3" id="KW-0808">Transferase</keyword>
<keyword evidence="5" id="KW-0007">Acetylation</keyword>
<keyword evidence="6" id="KW-0805">Transcription regulation</keyword>
<proteinExistence type="predicted"/>
<dbReference type="PROSITE" id="PS51728">
    <property type="entry name" value="RTT109_HAT"/>
    <property type="match status" value="1"/>
</dbReference>
<keyword evidence="7" id="KW-0804">Transcription</keyword>
<evidence type="ECO:0000256" key="1">
    <source>
        <dbReference type="ARBA" id="ARBA00004123"/>
    </source>
</evidence>
<dbReference type="OrthoDB" id="3361892at2759"/>
<evidence type="ECO:0000256" key="10">
    <source>
        <dbReference type="SAM" id="MobiDB-lite"/>
    </source>
</evidence>
<keyword evidence="8" id="KW-0539">Nucleus</keyword>
<evidence type="ECO:0000256" key="4">
    <source>
        <dbReference type="ARBA" id="ARBA00022763"/>
    </source>
</evidence>
<evidence type="ECO:0000256" key="9">
    <source>
        <dbReference type="ARBA" id="ARBA00048940"/>
    </source>
</evidence>
<evidence type="ECO:0000256" key="7">
    <source>
        <dbReference type="ARBA" id="ARBA00023163"/>
    </source>
</evidence>
<feature type="compositionally biased region" description="Basic residues" evidence="10">
    <location>
        <begin position="372"/>
        <end position="381"/>
    </location>
</feature>
<dbReference type="Proteomes" id="UP000077154">
    <property type="component" value="Unassembled WGS sequence"/>
</dbReference>
<evidence type="ECO:0000256" key="6">
    <source>
        <dbReference type="ARBA" id="ARBA00023015"/>
    </source>
</evidence>
<gene>
    <name evidence="11" type="ORF">VC83_01708</name>
</gene>
<sequence length="525" mass="57994">MAALNGLLAGGKNGRKSLEQLLSETLPKDTSFKVYHLSTPPTSTSAIYCAPQGKRPNRTYCESHFLSVSINSNGKATSGSPGEVLVYAIEILIYSTAHSTTLFVSKADSSGYLHLLNLPKGSPSPLKEISSAFLSYLVERRRRPGIQTIVSLFARAQDQYLFARSIDNKGKHVLDDRGLVKWWCRVLNPLLANEKDGGWHNIHGYLTVPGLDTYETRAFLPPKPGEMKTWTVGHPLREIALFPGAPPRCLIPHFPDDPKSRFLDELDDELSGSQGKDNGQWKSVKDLDMFWEMMAFRQECSAGRLVGFIWVVFAPTPPSEAEDTASSQALTGQASFASSFTELDDSPVKPQRPSRQLNQTDETLKDETRSPSRTRRRKAKKAPTLSGRIVPRKPRVKENNSGHRPSKPERTLYYIWPADSRGQVVLEEKDYHRFHELLLSLDFANLGLACEATKRWTGEVLGGSPVETLGWGTTVVGTRAFEARNLPGRDTVTTLNVGLVRKKRRAGDDGGVSAEAHARGACAGP</sequence>
<dbReference type="Pfam" id="PF08214">
    <property type="entry name" value="HAT_KAT11"/>
    <property type="match status" value="1"/>
</dbReference>
<dbReference type="GO" id="GO:0006355">
    <property type="term" value="P:regulation of DNA-templated transcription"/>
    <property type="evidence" value="ECO:0007669"/>
    <property type="project" value="InterPro"/>
</dbReference>
<evidence type="ECO:0000313" key="11">
    <source>
        <dbReference type="EMBL" id="OAF61960.1"/>
    </source>
</evidence>
<dbReference type="PANTHER" id="PTHR31571:SF2">
    <property type="entry name" value="HISTONE ACETYLTRANSFERASE RTT109"/>
    <property type="match status" value="1"/>
</dbReference>
<name>A0A177AJK2_9PEZI</name>
<evidence type="ECO:0000256" key="8">
    <source>
        <dbReference type="ARBA" id="ARBA00023242"/>
    </source>
</evidence>
<dbReference type="InterPro" id="IPR051236">
    <property type="entry name" value="HAT_RTT109-like"/>
</dbReference>
<dbReference type="InterPro" id="IPR013178">
    <property type="entry name" value="Histone_AcTrfase_Rtt109/CBP"/>
</dbReference>
<keyword evidence="4" id="KW-0227">DNA damage</keyword>